<dbReference type="EC" id="2.7.13.3" evidence="2"/>
<dbReference type="InterPro" id="IPR003594">
    <property type="entry name" value="HATPase_dom"/>
</dbReference>
<gene>
    <name evidence="10" type="ORF">D3273_19730</name>
</gene>
<dbReference type="PANTHER" id="PTHR43047:SF72">
    <property type="entry name" value="OSMOSENSING HISTIDINE PROTEIN KINASE SLN1"/>
    <property type="match status" value="1"/>
</dbReference>
<dbReference type="InterPro" id="IPR011006">
    <property type="entry name" value="CheY-like_superfamily"/>
</dbReference>
<evidence type="ECO:0000313" key="10">
    <source>
        <dbReference type="EMBL" id="RYC30206.1"/>
    </source>
</evidence>
<feature type="domain" description="Response regulatory" evidence="9">
    <location>
        <begin position="201"/>
        <end position="314"/>
    </location>
</feature>
<comment type="caution">
    <text evidence="10">The sequence shown here is derived from an EMBL/GenBank/DDBJ whole genome shotgun (WGS) entry which is preliminary data.</text>
</comment>
<feature type="domain" description="Response regulatory" evidence="9">
    <location>
        <begin position="321"/>
        <end position="437"/>
    </location>
</feature>
<keyword evidence="5" id="KW-0418">Kinase</keyword>
<dbReference type="GO" id="GO:0009927">
    <property type="term" value="F:histidine phosphotransfer kinase activity"/>
    <property type="evidence" value="ECO:0007669"/>
    <property type="project" value="TreeGrafter"/>
</dbReference>
<dbReference type="CDD" id="cd16922">
    <property type="entry name" value="HATPase_EvgS-ArcB-TorS-like"/>
    <property type="match status" value="1"/>
</dbReference>
<dbReference type="GO" id="GO:0000155">
    <property type="term" value="F:phosphorelay sensor kinase activity"/>
    <property type="evidence" value="ECO:0007669"/>
    <property type="project" value="TreeGrafter"/>
</dbReference>
<evidence type="ECO:0000256" key="3">
    <source>
        <dbReference type="ARBA" id="ARBA00022553"/>
    </source>
</evidence>
<evidence type="ECO:0000256" key="5">
    <source>
        <dbReference type="ARBA" id="ARBA00022777"/>
    </source>
</evidence>
<feature type="modified residue" description="4-aspartylphosphate" evidence="7">
    <location>
        <position position="370"/>
    </location>
</feature>
<dbReference type="InterPro" id="IPR036890">
    <property type="entry name" value="HATPase_C_sf"/>
</dbReference>
<dbReference type="SUPFAM" id="SSF55874">
    <property type="entry name" value="ATPase domain of HSP90 chaperone/DNA topoisomerase II/histidine kinase"/>
    <property type="match status" value="1"/>
</dbReference>
<dbReference type="Proteomes" id="UP000290759">
    <property type="component" value="Unassembled WGS sequence"/>
</dbReference>
<dbReference type="EMBL" id="QYBB01000029">
    <property type="protein sequence ID" value="RYC30206.1"/>
    <property type="molecule type" value="Genomic_DNA"/>
</dbReference>
<keyword evidence="11" id="KW-1185">Reference proteome</keyword>
<keyword evidence="6" id="KW-0902">Two-component regulatory system</keyword>
<evidence type="ECO:0000259" key="9">
    <source>
        <dbReference type="PROSITE" id="PS50110"/>
    </source>
</evidence>
<feature type="non-terminal residue" evidence="10">
    <location>
        <position position="1"/>
    </location>
</feature>
<keyword evidence="4" id="KW-0808">Transferase</keyword>
<protein>
    <recommendedName>
        <fullName evidence="2">histidine kinase</fullName>
        <ecNumber evidence="2">2.7.13.3</ecNumber>
    </recommendedName>
</protein>
<accession>A0A4Q2U5V5</accession>
<feature type="domain" description="Histidine kinase" evidence="8">
    <location>
        <begin position="1"/>
        <end position="180"/>
    </location>
</feature>
<evidence type="ECO:0000256" key="6">
    <source>
        <dbReference type="ARBA" id="ARBA00023012"/>
    </source>
</evidence>
<dbReference type="RefSeq" id="WP_165359579.1">
    <property type="nucleotide sequence ID" value="NZ_QYBB01000029.1"/>
</dbReference>
<evidence type="ECO:0000256" key="7">
    <source>
        <dbReference type="PROSITE-ProRule" id="PRU00169"/>
    </source>
</evidence>
<dbReference type="InterPro" id="IPR005467">
    <property type="entry name" value="His_kinase_dom"/>
</dbReference>
<dbReference type="CDD" id="cd17574">
    <property type="entry name" value="REC_OmpR"/>
    <property type="match status" value="1"/>
</dbReference>
<dbReference type="SUPFAM" id="SSF52172">
    <property type="entry name" value="CheY-like"/>
    <property type="match status" value="2"/>
</dbReference>
<dbReference type="PRINTS" id="PR00344">
    <property type="entry name" value="BCTRLSENSOR"/>
</dbReference>
<dbReference type="AlphaFoldDB" id="A0A4Q2U5V5"/>
<dbReference type="PANTHER" id="PTHR43047">
    <property type="entry name" value="TWO-COMPONENT HISTIDINE PROTEIN KINASE"/>
    <property type="match status" value="1"/>
</dbReference>
<sequence>RHLLGLINDVLDLSKIEAGRMTVEAVPFAVAAMIDEVVAAATPLVAKKNNRLVLALPPELGSMHTDEVKVRQCLLNLIGNAAKFTENGTVTLRAARVRDGDEDWLSFSIEDTGIGMTPEQLSKLFGRFVQADESTTRQFGGSGLGLSITRAFCRKLGGDVTVDSVHGRGSTFTISLPARLGDGIADDGDDAPAAAAARGDLVLVVDDDSAARDLLTRFLEREGFAVKTARDGREGLALARQYRPKVVLLDVEMPGIDGWGMLQALRSDPTLHETPVIMISVLHERSVGFAMGANEYLTKPIDWAQLKRVMERFEDGSTGRRVLVVDDEPDARGWVGAMLSRDGWSTDIAVNGQDALDKVDRAMPDLIILDLMMPVMDGFAFLRALRARRDADAVHVVVLTAKEVTRAERADLERSVDRVLQKGSLKLDELREELSRLVPETR</sequence>
<dbReference type="SMART" id="SM00448">
    <property type="entry name" value="REC"/>
    <property type="match status" value="2"/>
</dbReference>
<evidence type="ECO:0000256" key="1">
    <source>
        <dbReference type="ARBA" id="ARBA00000085"/>
    </source>
</evidence>
<dbReference type="CDD" id="cd00156">
    <property type="entry name" value="REC"/>
    <property type="match status" value="1"/>
</dbReference>
<dbReference type="Pfam" id="PF02518">
    <property type="entry name" value="HATPase_c"/>
    <property type="match status" value="1"/>
</dbReference>
<comment type="catalytic activity">
    <reaction evidence="1">
        <text>ATP + protein L-histidine = ADP + protein N-phospho-L-histidine.</text>
        <dbReference type="EC" id="2.7.13.3"/>
    </reaction>
</comment>
<dbReference type="FunFam" id="3.30.565.10:FF:000010">
    <property type="entry name" value="Sensor histidine kinase RcsC"/>
    <property type="match status" value="1"/>
</dbReference>
<proteinExistence type="predicted"/>
<dbReference type="Pfam" id="PF00072">
    <property type="entry name" value="Response_reg"/>
    <property type="match status" value="2"/>
</dbReference>
<dbReference type="Gene3D" id="3.30.565.10">
    <property type="entry name" value="Histidine kinase-like ATPase, C-terminal domain"/>
    <property type="match status" value="1"/>
</dbReference>
<name>A0A4Q2U5V5_9HYPH</name>
<evidence type="ECO:0000256" key="4">
    <source>
        <dbReference type="ARBA" id="ARBA00022679"/>
    </source>
</evidence>
<keyword evidence="3 7" id="KW-0597">Phosphoprotein</keyword>
<dbReference type="PROSITE" id="PS50109">
    <property type="entry name" value="HIS_KIN"/>
    <property type="match status" value="1"/>
</dbReference>
<dbReference type="PROSITE" id="PS50110">
    <property type="entry name" value="RESPONSE_REGULATORY"/>
    <property type="match status" value="2"/>
</dbReference>
<organism evidence="10 11">
    <name type="scientific">Lichenibacterium minor</name>
    <dbReference type="NCBI Taxonomy" id="2316528"/>
    <lineage>
        <taxon>Bacteria</taxon>
        <taxon>Pseudomonadati</taxon>
        <taxon>Pseudomonadota</taxon>
        <taxon>Alphaproteobacteria</taxon>
        <taxon>Hyphomicrobiales</taxon>
        <taxon>Lichenihabitantaceae</taxon>
        <taxon>Lichenibacterium</taxon>
    </lineage>
</organism>
<evidence type="ECO:0000313" key="11">
    <source>
        <dbReference type="Proteomes" id="UP000290759"/>
    </source>
</evidence>
<dbReference type="GO" id="GO:0005886">
    <property type="term" value="C:plasma membrane"/>
    <property type="evidence" value="ECO:0007669"/>
    <property type="project" value="TreeGrafter"/>
</dbReference>
<dbReference type="Gene3D" id="3.40.50.2300">
    <property type="match status" value="2"/>
</dbReference>
<dbReference type="SMART" id="SM00387">
    <property type="entry name" value="HATPase_c"/>
    <property type="match status" value="1"/>
</dbReference>
<reference evidence="10 11" key="1">
    <citation type="submission" date="2018-12" db="EMBL/GenBank/DDBJ databases">
        <authorList>
            <person name="Grouzdev D.S."/>
            <person name="Krutkina M.S."/>
        </authorList>
    </citation>
    <scope>NUCLEOTIDE SEQUENCE [LARGE SCALE GENOMIC DNA]</scope>
    <source>
        <strain evidence="10 11">RmlP026</strain>
    </source>
</reference>
<dbReference type="InterPro" id="IPR001789">
    <property type="entry name" value="Sig_transdc_resp-reg_receiver"/>
</dbReference>
<evidence type="ECO:0000256" key="2">
    <source>
        <dbReference type="ARBA" id="ARBA00012438"/>
    </source>
</evidence>
<dbReference type="InterPro" id="IPR004358">
    <property type="entry name" value="Sig_transdc_His_kin-like_C"/>
</dbReference>
<reference evidence="10 11" key="2">
    <citation type="submission" date="2019-02" db="EMBL/GenBank/DDBJ databases">
        <title>'Lichenibacterium ramalinii' gen. nov. sp. nov., 'Lichenibacterium minor' gen. nov. sp. nov.</title>
        <authorList>
            <person name="Pankratov T."/>
        </authorList>
    </citation>
    <scope>NUCLEOTIDE SEQUENCE [LARGE SCALE GENOMIC DNA]</scope>
    <source>
        <strain evidence="10 11">RmlP026</strain>
    </source>
</reference>
<feature type="modified residue" description="4-aspartylphosphate" evidence="7">
    <location>
        <position position="250"/>
    </location>
</feature>
<evidence type="ECO:0000259" key="8">
    <source>
        <dbReference type="PROSITE" id="PS50109"/>
    </source>
</evidence>